<evidence type="ECO:0000259" key="3">
    <source>
        <dbReference type="SMART" id="SM00822"/>
    </source>
</evidence>
<dbReference type="Gene3D" id="3.40.50.720">
    <property type="entry name" value="NAD(P)-binding Rossmann-like Domain"/>
    <property type="match status" value="1"/>
</dbReference>
<dbReference type="InterPro" id="IPR002347">
    <property type="entry name" value="SDR_fam"/>
</dbReference>
<dbReference type="InterPro" id="IPR036291">
    <property type="entry name" value="NAD(P)-bd_dom_sf"/>
</dbReference>
<reference evidence="4 5" key="1">
    <citation type="submission" date="2017-03" db="EMBL/GenBank/DDBJ databases">
        <authorList>
            <person name="Afonso C.L."/>
            <person name="Miller P.J."/>
            <person name="Scott M.A."/>
            <person name="Spackman E."/>
            <person name="Goraichik I."/>
            <person name="Dimitrov K.M."/>
            <person name="Suarez D.L."/>
            <person name="Swayne D.E."/>
        </authorList>
    </citation>
    <scope>NUCLEOTIDE SEQUENCE [LARGE SCALE GENOMIC DNA]</scope>
    <source>
        <strain evidence="4 5">CECT 7450</strain>
    </source>
</reference>
<gene>
    <name evidence="4" type="ORF">ROA7450_03971</name>
</gene>
<organism evidence="4 5">
    <name type="scientific">Roseovarius albus</name>
    <dbReference type="NCBI Taxonomy" id="1247867"/>
    <lineage>
        <taxon>Bacteria</taxon>
        <taxon>Pseudomonadati</taxon>
        <taxon>Pseudomonadota</taxon>
        <taxon>Alphaproteobacteria</taxon>
        <taxon>Rhodobacterales</taxon>
        <taxon>Roseobacteraceae</taxon>
        <taxon>Roseovarius</taxon>
    </lineage>
</organism>
<feature type="domain" description="Ketoreductase" evidence="3">
    <location>
        <begin position="7"/>
        <end position="183"/>
    </location>
</feature>
<dbReference type="GO" id="GO:0016020">
    <property type="term" value="C:membrane"/>
    <property type="evidence" value="ECO:0007669"/>
    <property type="project" value="TreeGrafter"/>
</dbReference>
<dbReference type="RefSeq" id="WP_085807619.1">
    <property type="nucleotide sequence ID" value="NZ_FWFX01000018.1"/>
</dbReference>
<keyword evidence="2 4" id="KW-0560">Oxidoreductase</keyword>
<dbReference type="Proteomes" id="UP000193061">
    <property type="component" value="Unassembled WGS sequence"/>
</dbReference>
<evidence type="ECO:0000313" key="4">
    <source>
        <dbReference type="EMBL" id="SLN71870.1"/>
    </source>
</evidence>
<protein>
    <submittedName>
        <fullName evidence="4">Putative oxidoreductase</fullName>
        <ecNumber evidence="4">1.-.-.-</ecNumber>
    </submittedName>
</protein>
<dbReference type="SMART" id="SM00822">
    <property type="entry name" value="PKS_KR"/>
    <property type="match status" value="1"/>
</dbReference>
<proteinExistence type="inferred from homology"/>
<dbReference type="GO" id="GO:0016491">
    <property type="term" value="F:oxidoreductase activity"/>
    <property type="evidence" value="ECO:0007669"/>
    <property type="project" value="UniProtKB-KW"/>
</dbReference>
<keyword evidence="5" id="KW-1185">Reference proteome</keyword>
<dbReference type="EMBL" id="FWFX01000018">
    <property type="protein sequence ID" value="SLN71870.1"/>
    <property type="molecule type" value="Genomic_DNA"/>
</dbReference>
<name>A0A1X7A6K1_9RHOB</name>
<dbReference type="EC" id="1.-.-.-" evidence="4"/>
<dbReference type="InterPro" id="IPR057326">
    <property type="entry name" value="KR_dom"/>
</dbReference>
<dbReference type="PANTHER" id="PTHR44196:SF1">
    <property type="entry name" value="DEHYDROGENASE_REDUCTASE SDR FAMILY MEMBER 7B"/>
    <property type="match status" value="1"/>
</dbReference>
<dbReference type="PANTHER" id="PTHR44196">
    <property type="entry name" value="DEHYDROGENASE/REDUCTASE SDR FAMILY MEMBER 7B"/>
    <property type="match status" value="1"/>
</dbReference>
<comment type="similarity">
    <text evidence="1">Belongs to the short-chain dehydrogenases/reductases (SDR) family.</text>
</comment>
<dbReference type="OrthoDB" id="335726at2"/>
<dbReference type="AlphaFoldDB" id="A0A1X7A6K1"/>
<evidence type="ECO:0000256" key="2">
    <source>
        <dbReference type="ARBA" id="ARBA00023002"/>
    </source>
</evidence>
<accession>A0A1X7A6K1</accession>
<dbReference type="Pfam" id="PF00106">
    <property type="entry name" value="adh_short"/>
    <property type="match status" value="1"/>
</dbReference>
<evidence type="ECO:0000256" key="1">
    <source>
        <dbReference type="ARBA" id="ARBA00006484"/>
    </source>
</evidence>
<dbReference type="PRINTS" id="PR00081">
    <property type="entry name" value="GDHRDH"/>
</dbReference>
<dbReference type="SUPFAM" id="SSF51735">
    <property type="entry name" value="NAD(P)-binding Rossmann-fold domains"/>
    <property type="match status" value="1"/>
</dbReference>
<sequence>MSEYIGKSYWLVGASEGLGRALAKELSDAGAHLILSARNAERLKELSSELQNTRAVPVDVTDPEAVRDAAGIVGEIDGLIYNAGAYEPMSTANWDTHAAIKMCNVNYTGALHVLGECLPRFLERGKGDITLIGSLAGYRGLPAAIGYGPSKAALISLAETMRHDLKGTGITVRIVNPGFIETRLTEKNSFQMPMLMTPERAAQHVQRAMKSRRFRTDFPAPFSWFIRVLSYLPDLIIYRCK</sequence>
<evidence type="ECO:0000313" key="5">
    <source>
        <dbReference type="Proteomes" id="UP000193061"/>
    </source>
</evidence>